<evidence type="ECO:0000256" key="1">
    <source>
        <dbReference type="SAM" id="MobiDB-lite"/>
    </source>
</evidence>
<evidence type="ECO:0000313" key="4">
    <source>
        <dbReference type="WBParaSite" id="SCUD_0000249301-mRNA-1"/>
    </source>
</evidence>
<protein>
    <submittedName>
        <fullName evidence="4">Reverse transcriptase domain-containing protein</fullName>
    </submittedName>
</protein>
<dbReference type="AlphaFoldDB" id="A0A183JIH0"/>
<name>A0A183JIH0_9TREM</name>
<reference evidence="2 3" key="2">
    <citation type="submission" date="2018-11" db="EMBL/GenBank/DDBJ databases">
        <authorList>
            <consortium name="Pathogen Informatics"/>
        </authorList>
    </citation>
    <scope>NUCLEOTIDE SEQUENCE [LARGE SCALE GENOMIC DNA]</scope>
    <source>
        <strain evidence="2">Dakar</strain>
        <strain evidence="3">Dakar, Senegal</strain>
    </source>
</reference>
<gene>
    <name evidence="2" type="ORF">SCUD_LOCUS2494</name>
</gene>
<evidence type="ECO:0000313" key="2">
    <source>
        <dbReference type="EMBL" id="VDO74926.1"/>
    </source>
</evidence>
<reference evidence="4" key="1">
    <citation type="submission" date="2016-06" db="UniProtKB">
        <authorList>
            <consortium name="WormBaseParasite"/>
        </authorList>
    </citation>
    <scope>IDENTIFICATION</scope>
</reference>
<feature type="compositionally biased region" description="Basic residues" evidence="1">
    <location>
        <begin position="89"/>
        <end position="101"/>
    </location>
</feature>
<evidence type="ECO:0000313" key="3">
    <source>
        <dbReference type="Proteomes" id="UP000279833"/>
    </source>
</evidence>
<proteinExistence type="predicted"/>
<organism evidence="4">
    <name type="scientific">Schistosoma curassoni</name>
    <dbReference type="NCBI Taxonomy" id="6186"/>
    <lineage>
        <taxon>Eukaryota</taxon>
        <taxon>Metazoa</taxon>
        <taxon>Spiralia</taxon>
        <taxon>Lophotrochozoa</taxon>
        <taxon>Platyhelminthes</taxon>
        <taxon>Trematoda</taxon>
        <taxon>Digenea</taxon>
        <taxon>Strigeidida</taxon>
        <taxon>Schistosomatoidea</taxon>
        <taxon>Schistosomatidae</taxon>
        <taxon>Schistosoma</taxon>
    </lineage>
</organism>
<feature type="region of interest" description="Disordered" evidence="1">
    <location>
        <begin position="81"/>
        <end position="101"/>
    </location>
</feature>
<keyword evidence="3" id="KW-1185">Reference proteome</keyword>
<sequence>MEHSEELLNRPAPLNPSGIEAAYTEIPIDVTPQTTKEIRLAIRQIENEETAATDNMQVRHRSNFKHAPHCLKKHEINIYDGNLIDPGSSKHHSKQRRRGSQ</sequence>
<dbReference type="WBParaSite" id="SCUD_0000249301-mRNA-1">
    <property type="protein sequence ID" value="SCUD_0000249301-mRNA-1"/>
    <property type="gene ID" value="SCUD_0000249301"/>
</dbReference>
<dbReference type="Proteomes" id="UP000279833">
    <property type="component" value="Unassembled WGS sequence"/>
</dbReference>
<accession>A0A183JIH0</accession>
<dbReference type="EMBL" id="UZAK01002440">
    <property type="protein sequence ID" value="VDO74926.1"/>
    <property type="molecule type" value="Genomic_DNA"/>
</dbReference>